<keyword evidence="1" id="KW-0732">Signal</keyword>
<accession>A0A556MQ61</accession>
<reference evidence="3 4" key="1">
    <citation type="submission" date="2019-07" db="EMBL/GenBank/DDBJ databases">
        <authorList>
            <person name="Huq M.A."/>
        </authorList>
    </citation>
    <scope>NUCLEOTIDE SEQUENCE [LARGE SCALE GENOMIC DNA]</scope>
    <source>
        <strain evidence="3 4">MAH-3</strain>
    </source>
</reference>
<evidence type="ECO:0000313" key="3">
    <source>
        <dbReference type="EMBL" id="TSJ42084.1"/>
    </source>
</evidence>
<dbReference type="OrthoDB" id="947434at2"/>
<dbReference type="InterPro" id="IPR025665">
    <property type="entry name" value="Beta-barrel_OMP_2"/>
</dbReference>
<dbReference type="SUPFAM" id="SSF56925">
    <property type="entry name" value="OMPA-like"/>
    <property type="match status" value="1"/>
</dbReference>
<dbReference type="Pfam" id="PF13568">
    <property type="entry name" value="OMP_b-brl_2"/>
    <property type="match status" value="1"/>
</dbReference>
<evidence type="ECO:0000256" key="1">
    <source>
        <dbReference type="SAM" id="SignalP"/>
    </source>
</evidence>
<dbReference type="EMBL" id="VLPL01000006">
    <property type="protein sequence ID" value="TSJ42084.1"/>
    <property type="molecule type" value="Genomic_DNA"/>
</dbReference>
<evidence type="ECO:0000259" key="2">
    <source>
        <dbReference type="Pfam" id="PF13568"/>
    </source>
</evidence>
<feature type="domain" description="Outer membrane protein beta-barrel" evidence="2">
    <location>
        <begin position="18"/>
        <end position="186"/>
    </location>
</feature>
<feature type="chain" id="PRO_5022203862" evidence="1">
    <location>
        <begin position="20"/>
        <end position="205"/>
    </location>
</feature>
<feature type="signal peptide" evidence="1">
    <location>
        <begin position="1"/>
        <end position="19"/>
    </location>
</feature>
<organism evidence="3 4">
    <name type="scientific">Fluviicola chungangensis</name>
    <dbReference type="NCBI Taxonomy" id="2597671"/>
    <lineage>
        <taxon>Bacteria</taxon>
        <taxon>Pseudomonadati</taxon>
        <taxon>Bacteroidota</taxon>
        <taxon>Flavobacteriia</taxon>
        <taxon>Flavobacteriales</taxon>
        <taxon>Crocinitomicaceae</taxon>
        <taxon>Fluviicola</taxon>
    </lineage>
</organism>
<comment type="caution">
    <text evidence="3">The sequence shown here is derived from an EMBL/GenBank/DDBJ whole genome shotgun (WGS) entry which is preliminary data.</text>
</comment>
<dbReference type="Proteomes" id="UP000316008">
    <property type="component" value="Unassembled WGS sequence"/>
</dbReference>
<proteinExistence type="predicted"/>
<evidence type="ECO:0000313" key="4">
    <source>
        <dbReference type="Proteomes" id="UP000316008"/>
    </source>
</evidence>
<dbReference type="Gene3D" id="2.40.160.20">
    <property type="match status" value="1"/>
</dbReference>
<name>A0A556MQ61_9FLAO</name>
<dbReference type="RefSeq" id="WP_144333715.1">
    <property type="nucleotide sequence ID" value="NZ_VLPL01000006.1"/>
</dbReference>
<keyword evidence="4" id="KW-1185">Reference proteome</keyword>
<dbReference type="InterPro" id="IPR011250">
    <property type="entry name" value="OMP/PagP_B-barrel"/>
</dbReference>
<gene>
    <name evidence="3" type="ORF">FO442_13435</name>
</gene>
<dbReference type="AlphaFoldDB" id="A0A556MQ61"/>
<protein>
    <submittedName>
        <fullName evidence="3">PorT family protein</fullName>
    </submittedName>
</protein>
<sequence>MKKILTITVVIVTCATAFSQDAPGKATKTFSLGPVVGFGHTGIRNTTGTDIFKPSWSAGLIFNYSSMKHVGFTTDVLWSMEGGRVESAGSEADLTLQYIRVPMKFAYYFGEFEDNFRPKITVGPSLGFLLDAVSDTDAEGGSKVDVASFYNKFDIGVNASLGFNWKMAENIWLNTDFNYYTGFISIRDNQYNSNFGVQLGVAFGI</sequence>